<keyword evidence="2 5" id="KW-0812">Transmembrane</keyword>
<dbReference type="InterPro" id="IPR003339">
    <property type="entry name" value="ABC/ECF_trnsptr_transmembrane"/>
</dbReference>
<feature type="transmembrane region" description="Helical" evidence="5">
    <location>
        <begin position="343"/>
        <end position="361"/>
    </location>
</feature>
<sequence length="366" mass="38894">MVSTEAPARVQRGPLPRDLHPGAWWGWALTLAAAASGTTNPVVLGLVVAVAWLVVVSRRSDAPWARAFRFYLWFGLVIVVLRVVYRIVFGGGSTTGDVVLLSLPEIPLPEVVRGIRLLGDVTLSSVLAGFYDGLRLAAVIICIGAANALANPQRLLKSVPPALYEVGTALVVALAVFPQLAESVQRVRRARRLRGDPGKGVGALRRVVVPVLEDALERSMTLAAGMDARGYGRSGGVPRRERAVTGAFMLAGLFGVCVGTYAFLDQTAPRVLAWPLLLLGVVLAAAGFHRAGRRVRRTRYRPDPWRTGEWLTVACGVTAAVLMQFVAPAAAFPSPTGVPEVSLLALGAVLVAAIPAFATPVPRPMR</sequence>
<dbReference type="PANTHER" id="PTHR33514">
    <property type="entry name" value="PROTEIN ABCI12, CHLOROPLASTIC"/>
    <property type="match status" value="1"/>
</dbReference>
<feature type="transmembrane region" description="Helical" evidence="5">
    <location>
        <begin position="243"/>
        <end position="264"/>
    </location>
</feature>
<evidence type="ECO:0000256" key="5">
    <source>
        <dbReference type="SAM" id="Phobius"/>
    </source>
</evidence>
<evidence type="ECO:0000256" key="1">
    <source>
        <dbReference type="ARBA" id="ARBA00004141"/>
    </source>
</evidence>
<keyword evidence="7" id="KW-1185">Reference proteome</keyword>
<feature type="transmembrane region" description="Helical" evidence="5">
    <location>
        <begin position="270"/>
        <end position="289"/>
    </location>
</feature>
<dbReference type="GO" id="GO:0005886">
    <property type="term" value="C:plasma membrane"/>
    <property type="evidence" value="ECO:0007669"/>
    <property type="project" value="UniProtKB-ARBA"/>
</dbReference>
<accession>A0A3L8PQ77</accession>
<dbReference type="OrthoDB" id="5187293at2"/>
<feature type="transmembrane region" description="Helical" evidence="5">
    <location>
        <begin position="310"/>
        <end position="331"/>
    </location>
</feature>
<dbReference type="AlphaFoldDB" id="A0A3L8PQ77"/>
<name>A0A3L8PQ77_9ACTN</name>
<keyword evidence="4 5" id="KW-0472">Membrane</keyword>
<feature type="transmembrane region" description="Helical" evidence="5">
    <location>
        <begin position="68"/>
        <end position="88"/>
    </location>
</feature>
<evidence type="ECO:0000313" key="7">
    <source>
        <dbReference type="Proteomes" id="UP000282515"/>
    </source>
</evidence>
<keyword evidence="3 5" id="KW-1133">Transmembrane helix</keyword>
<feature type="transmembrane region" description="Helical" evidence="5">
    <location>
        <begin position="24"/>
        <end position="56"/>
    </location>
</feature>
<feature type="transmembrane region" description="Helical" evidence="5">
    <location>
        <begin position="162"/>
        <end position="181"/>
    </location>
</feature>
<organism evidence="6 7">
    <name type="scientific">Aeromicrobium phragmitis</name>
    <dbReference type="NCBI Taxonomy" id="2478914"/>
    <lineage>
        <taxon>Bacteria</taxon>
        <taxon>Bacillati</taxon>
        <taxon>Actinomycetota</taxon>
        <taxon>Actinomycetes</taxon>
        <taxon>Propionibacteriales</taxon>
        <taxon>Nocardioidaceae</taxon>
        <taxon>Aeromicrobium</taxon>
    </lineage>
</organism>
<evidence type="ECO:0000256" key="4">
    <source>
        <dbReference type="ARBA" id="ARBA00023136"/>
    </source>
</evidence>
<dbReference type="Pfam" id="PF02361">
    <property type="entry name" value="CbiQ"/>
    <property type="match status" value="1"/>
</dbReference>
<gene>
    <name evidence="6" type="ORF">D9V41_02610</name>
</gene>
<evidence type="ECO:0000313" key="6">
    <source>
        <dbReference type="EMBL" id="RLV57536.1"/>
    </source>
</evidence>
<dbReference type="EMBL" id="RDBF01000001">
    <property type="protein sequence ID" value="RLV57536.1"/>
    <property type="molecule type" value="Genomic_DNA"/>
</dbReference>
<dbReference type="PANTHER" id="PTHR33514:SF15">
    <property type="entry name" value="COBALT TRANSPORT PROTEIN"/>
    <property type="match status" value="1"/>
</dbReference>
<reference evidence="6 7" key="1">
    <citation type="submission" date="2018-10" db="EMBL/GenBank/DDBJ databases">
        <title>Aeromicrobium sp. 9W16Y-2 whole genome shotgun sequence.</title>
        <authorList>
            <person name="Li F."/>
        </authorList>
    </citation>
    <scope>NUCLEOTIDE SEQUENCE [LARGE SCALE GENOMIC DNA]</scope>
    <source>
        <strain evidence="6 7">9W16Y-2</strain>
    </source>
</reference>
<comment type="caution">
    <text evidence="6">The sequence shown here is derived from an EMBL/GenBank/DDBJ whole genome shotgun (WGS) entry which is preliminary data.</text>
</comment>
<dbReference type="Proteomes" id="UP000282515">
    <property type="component" value="Unassembled WGS sequence"/>
</dbReference>
<proteinExistence type="predicted"/>
<comment type="subcellular location">
    <subcellularLocation>
        <location evidence="1">Membrane</location>
        <topology evidence="1">Multi-pass membrane protein</topology>
    </subcellularLocation>
</comment>
<protein>
    <submittedName>
        <fullName evidence="6">Energy-coupling factor transporter transmembrane protein EcfT</fullName>
    </submittedName>
</protein>
<dbReference type="RefSeq" id="WP_121792942.1">
    <property type="nucleotide sequence ID" value="NZ_RDBF01000001.1"/>
</dbReference>
<evidence type="ECO:0000256" key="2">
    <source>
        <dbReference type="ARBA" id="ARBA00022692"/>
    </source>
</evidence>
<evidence type="ECO:0000256" key="3">
    <source>
        <dbReference type="ARBA" id="ARBA00022989"/>
    </source>
</evidence>